<dbReference type="AlphaFoldDB" id="A0A7W4JTA1"/>
<organism evidence="2 3">
    <name type="scientific">Gluconacetobacter azotocaptans</name>
    <dbReference type="NCBI Taxonomy" id="142834"/>
    <lineage>
        <taxon>Bacteria</taxon>
        <taxon>Pseudomonadati</taxon>
        <taxon>Pseudomonadota</taxon>
        <taxon>Alphaproteobacteria</taxon>
        <taxon>Acetobacterales</taxon>
        <taxon>Acetobacteraceae</taxon>
        <taxon>Gluconacetobacter</taxon>
    </lineage>
</organism>
<comment type="caution">
    <text evidence="2">The sequence shown here is derived from an EMBL/GenBank/DDBJ whole genome shotgun (WGS) entry which is preliminary data.</text>
</comment>
<accession>A0A7W4JTA1</accession>
<dbReference type="Proteomes" id="UP000555756">
    <property type="component" value="Unassembled WGS sequence"/>
</dbReference>
<dbReference type="EMBL" id="JABEQF010000007">
    <property type="protein sequence ID" value="MBB2190504.1"/>
    <property type="molecule type" value="Genomic_DNA"/>
</dbReference>
<evidence type="ECO:0000313" key="3">
    <source>
        <dbReference type="Proteomes" id="UP000555756"/>
    </source>
</evidence>
<gene>
    <name evidence="2" type="ORF">HLH34_11105</name>
</gene>
<keyword evidence="3" id="KW-1185">Reference proteome</keyword>
<feature type="compositionally biased region" description="Basic and acidic residues" evidence="1">
    <location>
        <begin position="58"/>
        <end position="73"/>
    </location>
</feature>
<proteinExistence type="predicted"/>
<evidence type="ECO:0000256" key="1">
    <source>
        <dbReference type="SAM" id="MobiDB-lite"/>
    </source>
</evidence>
<feature type="region of interest" description="Disordered" evidence="1">
    <location>
        <begin position="1"/>
        <end position="73"/>
    </location>
</feature>
<feature type="region of interest" description="Disordered" evidence="1">
    <location>
        <begin position="180"/>
        <end position="224"/>
    </location>
</feature>
<evidence type="ECO:0000313" key="2">
    <source>
        <dbReference type="EMBL" id="MBB2190504.1"/>
    </source>
</evidence>
<reference evidence="2 3" key="1">
    <citation type="submission" date="2020-04" db="EMBL/GenBank/DDBJ databases">
        <title>Description of novel Gluconacetobacter.</title>
        <authorList>
            <person name="Sombolestani A."/>
        </authorList>
    </citation>
    <scope>NUCLEOTIDE SEQUENCE [LARGE SCALE GENOMIC DNA]</scope>
    <source>
        <strain evidence="2 3">LMG 21311</strain>
    </source>
</reference>
<name>A0A7W4JTA1_9PROT</name>
<sequence length="224" mass="25170">MSVYNESLPFSGETEQADTDNRDEVSEQALRLALSRLGSKRGAASPSPAPAASTRLPRAHDPAQRRRKFVQDGEVRVEHHAMSRPTPRTLHVQTDDGGEVERLRQQIRHEQKLREDAERASHDAHASLRSLETRIGHADIILAEAKSQIEHRDDEIHTLKAALLTAQAETTRLEAELAQLRSRATTTPAAPPGPAPLRRTRRTVARVEEPEDEPEPVKWWIKKK</sequence>
<dbReference type="RefSeq" id="WP_183119655.1">
    <property type="nucleotide sequence ID" value="NZ_JABEQF010000007.1"/>
</dbReference>
<protein>
    <submittedName>
        <fullName evidence="2">Uncharacterized protein</fullName>
    </submittedName>
</protein>
<feature type="compositionally biased region" description="Low complexity" evidence="1">
    <location>
        <begin position="43"/>
        <end position="53"/>
    </location>
</feature>